<reference evidence="2" key="1">
    <citation type="submission" date="2015-05" db="EMBL/GenBank/DDBJ databases">
        <authorList>
            <person name="Wang D.B."/>
            <person name="Wang M."/>
        </authorList>
    </citation>
    <scope>NUCLEOTIDE SEQUENCE</scope>
    <source>
        <strain evidence="2">36-1</strain>
    </source>
</reference>
<name>A0A2U3DYQ9_PURLI</name>
<reference evidence="1" key="3">
    <citation type="submission" date="2023-11" db="EMBL/GenBank/DDBJ databases">
        <authorList>
            <person name="Beijen E."/>
            <person name="Ohm R.A."/>
        </authorList>
    </citation>
    <scope>NUCLEOTIDE SEQUENCE</scope>
    <source>
        <strain evidence="1">CBS 150709</strain>
    </source>
</reference>
<reference evidence="1 4" key="4">
    <citation type="journal article" date="2024" name="Microbiol. Resour. Announc.">
        <title>Genome annotations for the ascomycete fungi Trichoderma harzianum, Trichoderma aggressivum, and Purpureocillium lilacinum.</title>
        <authorList>
            <person name="Beijen E.P.W."/>
            <person name="Ohm R.A."/>
        </authorList>
    </citation>
    <scope>NUCLEOTIDE SEQUENCE [LARGE SCALE GENOMIC DNA]</scope>
    <source>
        <strain evidence="1 4">CBS 150709</strain>
    </source>
</reference>
<dbReference type="AlphaFoldDB" id="A0A2U3DYQ9"/>
<gene>
    <name evidence="2" type="ORF">PCL_03166</name>
    <name evidence="1" type="ORF">Purlil1_607</name>
</gene>
<accession>A0A2U3DYQ9</accession>
<dbReference type="EMBL" id="JAWRVI010000002">
    <property type="protein sequence ID" value="KAK4094911.1"/>
    <property type="molecule type" value="Genomic_DNA"/>
</dbReference>
<comment type="caution">
    <text evidence="2">The sequence shown here is derived from an EMBL/GenBank/DDBJ whole genome shotgun (WGS) entry which is preliminary data.</text>
</comment>
<dbReference type="Proteomes" id="UP000245956">
    <property type="component" value="Unassembled WGS sequence"/>
</dbReference>
<reference evidence="2 3" key="2">
    <citation type="journal article" date="2016" name="Front. Microbiol.">
        <title>Genome and transcriptome sequences reveal the specific parasitism of the nematophagous Purpureocillium lilacinum 36-1.</title>
        <authorList>
            <person name="Xie J."/>
            <person name="Li S."/>
            <person name="Mo C."/>
            <person name="Xiao X."/>
            <person name="Peng D."/>
            <person name="Wang G."/>
            <person name="Xiao Y."/>
        </authorList>
    </citation>
    <scope>NUCLEOTIDE SEQUENCE [LARGE SCALE GENOMIC DNA]</scope>
    <source>
        <strain evidence="2 3">36-1</strain>
    </source>
</reference>
<dbReference type="Proteomes" id="UP001287286">
    <property type="component" value="Unassembled WGS sequence"/>
</dbReference>
<evidence type="ECO:0000313" key="3">
    <source>
        <dbReference type="Proteomes" id="UP000245956"/>
    </source>
</evidence>
<evidence type="ECO:0000313" key="2">
    <source>
        <dbReference type="EMBL" id="PWI67398.1"/>
    </source>
</evidence>
<protein>
    <submittedName>
        <fullName evidence="2">Uncharacterized protein</fullName>
    </submittedName>
</protein>
<sequence length="335" mass="35762">MRRKVERPGGGERGGALKGAGHATLSRITTHHAWSALDVDDGRADGDQLSQCDLSGLMPRPQTAGRGVRNYPLPSTTAITQTDASKAPAQRFLPASSCQSSHSSNGLRGYQLELPARVGVAGKQWWVTAGPPAQTLSTGGRAVTTKADNQCAHPTSVNLLPSFIKGPAARQPVSQSVRREIRGSVGRRPTRTGLVVVLSELDARGRASPRLASPLGAAAARVYLSDKQIDPMQYLPSTRGATDWHGRMVLIWRSALAPCCACVRATSFLGIPRQGPNDIMRNLTAERRRLKARQASRARSVLGPGGADEVVVPLFAGWYLLPPAVGWASPRPRRG</sequence>
<evidence type="ECO:0000313" key="4">
    <source>
        <dbReference type="Proteomes" id="UP001287286"/>
    </source>
</evidence>
<dbReference type="EMBL" id="LCWV01000019">
    <property type="protein sequence ID" value="PWI67398.1"/>
    <property type="molecule type" value="Genomic_DNA"/>
</dbReference>
<proteinExistence type="predicted"/>
<evidence type="ECO:0000313" key="1">
    <source>
        <dbReference type="EMBL" id="KAK4094911.1"/>
    </source>
</evidence>
<organism evidence="2 3">
    <name type="scientific">Purpureocillium lilacinum</name>
    <name type="common">Paecilomyces lilacinus</name>
    <dbReference type="NCBI Taxonomy" id="33203"/>
    <lineage>
        <taxon>Eukaryota</taxon>
        <taxon>Fungi</taxon>
        <taxon>Dikarya</taxon>
        <taxon>Ascomycota</taxon>
        <taxon>Pezizomycotina</taxon>
        <taxon>Sordariomycetes</taxon>
        <taxon>Hypocreomycetidae</taxon>
        <taxon>Hypocreales</taxon>
        <taxon>Ophiocordycipitaceae</taxon>
        <taxon>Purpureocillium</taxon>
    </lineage>
</organism>
<keyword evidence="4" id="KW-1185">Reference proteome</keyword>